<evidence type="ECO:0000313" key="2">
    <source>
        <dbReference type="Proteomes" id="UP000295680"/>
    </source>
</evidence>
<dbReference type="OrthoDB" id="3373592at2"/>
<evidence type="ECO:0000313" key="1">
    <source>
        <dbReference type="EMBL" id="TCO57291.1"/>
    </source>
</evidence>
<dbReference type="Pfam" id="PF13424">
    <property type="entry name" value="TPR_12"/>
    <property type="match status" value="1"/>
</dbReference>
<accession>A0A4R2JCJ2</accession>
<gene>
    <name evidence="1" type="ORF">EV192_106768</name>
</gene>
<organism evidence="1 2">
    <name type="scientific">Actinocrispum wychmicini</name>
    <dbReference type="NCBI Taxonomy" id="1213861"/>
    <lineage>
        <taxon>Bacteria</taxon>
        <taxon>Bacillati</taxon>
        <taxon>Actinomycetota</taxon>
        <taxon>Actinomycetes</taxon>
        <taxon>Pseudonocardiales</taxon>
        <taxon>Pseudonocardiaceae</taxon>
        <taxon>Actinocrispum</taxon>
    </lineage>
</organism>
<dbReference type="RefSeq" id="WP_132121211.1">
    <property type="nucleotide sequence ID" value="NZ_SLWS01000006.1"/>
</dbReference>
<dbReference type="Gene3D" id="1.25.40.10">
    <property type="entry name" value="Tetratricopeptide repeat domain"/>
    <property type="match status" value="1"/>
</dbReference>
<dbReference type="Proteomes" id="UP000295680">
    <property type="component" value="Unassembled WGS sequence"/>
</dbReference>
<keyword evidence="2" id="KW-1185">Reference proteome</keyword>
<reference evidence="1 2" key="1">
    <citation type="submission" date="2019-03" db="EMBL/GenBank/DDBJ databases">
        <title>Genomic Encyclopedia of Type Strains, Phase IV (KMG-IV): sequencing the most valuable type-strain genomes for metagenomic binning, comparative biology and taxonomic classification.</title>
        <authorList>
            <person name="Goeker M."/>
        </authorList>
    </citation>
    <scope>NUCLEOTIDE SEQUENCE [LARGE SCALE GENOMIC DNA]</scope>
    <source>
        <strain evidence="1 2">DSM 45934</strain>
    </source>
</reference>
<dbReference type="SUPFAM" id="SSF48452">
    <property type="entry name" value="TPR-like"/>
    <property type="match status" value="1"/>
</dbReference>
<dbReference type="AlphaFoldDB" id="A0A4R2JCJ2"/>
<dbReference type="EMBL" id="SLWS01000006">
    <property type="protein sequence ID" value="TCO57291.1"/>
    <property type="molecule type" value="Genomic_DNA"/>
</dbReference>
<comment type="caution">
    <text evidence="1">The sequence shown here is derived from an EMBL/GenBank/DDBJ whole genome shotgun (WGS) entry which is preliminary data.</text>
</comment>
<protein>
    <submittedName>
        <fullName evidence="1">Tetratricopeptide repeat protein</fullName>
    </submittedName>
</protein>
<name>A0A4R2JCJ2_9PSEU</name>
<dbReference type="InterPro" id="IPR011990">
    <property type="entry name" value="TPR-like_helical_dom_sf"/>
</dbReference>
<proteinExistence type="predicted"/>
<sequence length="209" mass="23023">MELSSPMDMDRARALYEQVQFTEDADALALAEQELDSAEADVALARGRILHTKFLRERVEDPREFELFTRAAELYRGLGDSRAEAEALFWVGIVHQVVRGDHDAGLPYFERSYHLATAAGDKMIMSYAVRHLAFVARAAGRSDEARAQFEESLRLRREIGFLPGVAAALLALGECVGDTSMLNEAASVARECGATAVLGWVEQTRAAMS</sequence>